<proteinExistence type="predicted"/>
<comment type="caution">
    <text evidence="3">The sequence shown here is derived from an EMBL/GenBank/DDBJ whole genome shotgun (WGS) entry which is preliminary data.</text>
</comment>
<gene>
    <name evidence="3" type="ORF">GCM10023336_09840</name>
</gene>
<keyword evidence="4" id="KW-1185">Reference proteome</keyword>
<sequence>MAAGGPPVLVVTRLDDATADQVITELNRRRVPVVRLDPGDFPREVVLSGTFDSTGTSGTLATASRRVDLGNVRSVYWRRPTPHTADLAMDEQTGRWAVEEARYGFGGILAALPGAYYLNHPWHNRDAEYKPAQLATAAACGFTVPPTLITNDPDRARAFAAEHGPVLYKPLRETEYTDGTGRALTVWIEDVTPDQIDSHVRHTAHRGARLPRRFPTHFRCLRLRSGPRWRLALVRVQPERSMGLVPRPHHHPPHARHHRPPTARSPRMTDSADLRRRLAAAVPVDDPAWRTALETVPRELFVDKGLCQFDGHRWTPVHQDVTDPGTWLELVHQDTTWVTQVGGTGAADATGPVTGPHLVQHAAFPDRAHVRCRRD</sequence>
<dbReference type="RefSeq" id="WP_345667173.1">
    <property type="nucleotide sequence ID" value="NZ_BAABKC010000012.1"/>
</dbReference>
<feature type="compositionally biased region" description="Basic residues" evidence="1">
    <location>
        <begin position="247"/>
        <end position="261"/>
    </location>
</feature>
<feature type="region of interest" description="Disordered" evidence="1">
    <location>
        <begin position="243"/>
        <end position="269"/>
    </location>
</feature>
<evidence type="ECO:0000259" key="2">
    <source>
        <dbReference type="Pfam" id="PF21068"/>
    </source>
</evidence>
<dbReference type="SUPFAM" id="SSF56059">
    <property type="entry name" value="Glutathione synthetase ATP-binding domain-like"/>
    <property type="match status" value="1"/>
</dbReference>
<dbReference type="EMBL" id="BAABKC010000012">
    <property type="protein sequence ID" value="GAA5045839.1"/>
    <property type="molecule type" value="Genomic_DNA"/>
</dbReference>
<accession>A0ABP9JYF2</accession>
<protein>
    <recommendedName>
        <fullName evidence="2">MvdD-like pre-ATP grasp domain-containing protein</fullName>
    </recommendedName>
</protein>
<feature type="domain" description="MvdD-like pre-ATP grasp" evidence="2">
    <location>
        <begin position="8"/>
        <end position="123"/>
    </location>
</feature>
<organism evidence="3 4">
    <name type="scientific">Streptomyces similanensis</name>
    <dbReference type="NCBI Taxonomy" id="1274988"/>
    <lineage>
        <taxon>Bacteria</taxon>
        <taxon>Bacillati</taxon>
        <taxon>Actinomycetota</taxon>
        <taxon>Actinomycetes</taxon>
        <taxon>Kitasatosporales</taxon>
        <taxon>Streptomycetaceae</taxon>
        <taxon>Streptomyces</taxon>
    </lineage>
</organism>
<reference evidence="4" key="1">
    <citation type="journal article" date="2019" name="Int. J. Syst. Evol. Microbiol.">
        <title>The Global Catalogue of Microorganisms (GCM) 10K type strain sequencing project: providing services to taxonomists for standard genome sequencing and annotation.</title>
        <authorList>
            <consortium name="The Broad Institute Genomics Platform"/>
            <consortium name="The Broad Institute Genome Sequencing Center for Infectious Disease"/>
            <person name="Wu L."/>
            <person name="Ma J."/>
        </authorList>
    </citation>
    <scope>NUCLEOTIDE SEQUENCE [LARGE SCALE GENOMIC DNA]</scope>
    <source>
        <strain evidence="4">JCM 18410</strain>
    </source>
</reference>
<evidence type="ECO:0000313" key="4">
    <source>
        <dbReference type="Proteomes" id="UP001500124"/>
    </source>
</evidence>
<dbReference type="InterPro" id="IPR048936">
    <property type="entry name" value="MvdD-like_ATPgrasp"/>
</dbReference>
<dbReference type="Pfam" id="PF21068">
    <property type="entry name" value="ATPgraspMvdD"/>
    <property type="match status" value="1"/>
</dbReference>
<dbReference type="Proteomes" id="UP001500124">
    <property type="component" value="Unassembled WGS sequence"/>
</dbReference>
<evidence type="ECO:0000256" key="1">
    <source>
        <dbReference type="SAM" id="MobiDB-lite"/>
    </source>
</evidence>
<name>A0ABP9JYF2_9ACTN</name>
<evidence type="ECO:0000313" key="3">
    <source>
        <dbReference type="EMBL" id="GAA5045839.1"/>
    </source>
</evidence>